<dbReference type="Pfam" id="PF03448">
    <property type="entry name" value="MgtE_N"/>
    <property type="match status" value="5"/>
</dbReference>
<dbReference type="Proteomes" id="UP001190700">
    <property type="component" value="Unassembled WGS sequence"/>
</dbReference>
<organism evidence="3 4">
    <name type="scientific">Cymbomonas tetramitiformis</name>
    <dbReference type="NCBI Taxonomy" id="36881"/>
    <lineage>
        <taxon>Eukaryota</taxon>
        <taxon>Viridiplantae</taxon>
        <taxon>Chlorophyta</taxon>
        <taxon>Pyramimonadophyceae</taxon>
        <taxon>Pyramimonadales</taxon>
        <taxon>Pyramimonadaceae</taxon>
        <taxon>Cymbomonas</taxon>
    </lineage>
</organism>
<feature type="domain" description="Magnesium transporter MgtE intracellular" evidence="2">
    <location>
        <begin position="1602"/>
        <end position="1684"/>
    </location>
</feature>
<evidence type="ECO:0000313" key="3">
    <source>
        <dbReference type="EMBL" id="KAK3278597.1"/>
    </source>
</evidence>
<accession>A0AAE0LB54</accession>
<keyword evidence="4" id="KW-1185">Reference proteome</keyword>
<gene>
    <name evidence="3" type="ORF">CYMTET_13475</name>
</gene>
<feature type="coiled-coil region" evidence="1">
    <location>
        <begin position="313"/>
        <end position="340"/>
    </location>
</feature>
<name>A0AAE0LB54_9CHLO</name>
<feature type="domain" description="Magnesium transporter MgtE intracellular" evidence="2">
    <location>
        <begin position="1302"/>
        <end position="1405"/>
    </location>
</feature>
<feature type="domain" description="Magnesium transporter MgtE intracellular" evidence="2">
    <location>
        <begin position="1206"/>
        <end position="1295"/>
    </location>
</feature>
<sequence>MTYYHKRKEFIKAEHAESPAGAFLRRFPEENSRTASCPPIVNRTDASMYQQSSSELMTARPLSRTGCFREQNHGNALTSRSFNASPSNPSPTVSQKINSLIDVLPEQEPQGTHFRFHFDRELQPNLFLPLMGTQPELCHFDVYCSWDKGQYELESGVWAENCKYYKRIKYSQAKFRAPESTVESMRHEWNRLVGESEMDVQALATWAMEMAPKSIHDLKPMVVLCQAALNFLIYHKSVLVSQRLEQENTRLYAEADRLARENLELRAQCKAQGVALTAKNVLGKLNGGAKNKMASRLLGNIRRRMVEDRDMSVAQMKQIIEELSERIENMQSSSDRKMLERDDRIAELNTMVQVQQNMIHDYKKKLEDREAHVAALEEGLKAAQGSGGGKDTFGGGARYKQWAYTQPMVDWSSAAEVMSEMRTLGLPPGACITLPHINCLMGGVHVARIPGGASCQLPAASSDCHVVCPPFTVVEFPSEGGSEMELVSKTRQVGVPGGTCVVLPARLPESRPEITLTLPAGTSVHPGTACTLLYSPSQDATAHASPPQNEYLTAAKPPMSRVNATPGSSFVVPATPGHTKVSVPTGCRFEVPRWQREQAVTVPGESVLQVPADTPQATVVLLAGSTITLAASAAGAPLLPVTLPGGSTAVLPGAAQAMLPANANLVYDKAHVVTPSGVASPKEITWLELMDVPEGVVVQVPLSTDQAHIGTLVPHLKAVGNMLAPALVHLDPTLVVEALMARGGSEGPSESALAEVLAFAPPSAAAALLCCASSRQFCGDSRLAQAAQALDPAQVAAILAEVPKEKQQACLKQMLGQEGEHASQAFTRVKAHSAAAALLHDPAAAKADLVDKVRAVSACVVRARLLAEAPASAAAYVLDRLMVRAGLEDSAGSAGLRALSEVRHMDASASRLAALAASFAPADLSKELEWSKKLWEIRDSASQSQLRNLRREALALLHDHFGVSCTLVELHDVAGFDEALSAAKSNTFLTEAEDGGLVEEEVAKDAAQSLSVVESTEPTVTWLYGQEMGVEGGGHVVGDQQLVTVLSQSRRSMQPVHHGRLYAAPVMGSDDLWGFVAHLEDDMAACPGNIPAQLQALALAIGLGESNFRKQEASRALELQNMSMDELKSRIASLSPAQAAAMLEEMSAQQAAELLASMDVEQAAGLLSQMDSAAAAAALSQMDAKAAAKLLGSMDPATASAALSQMAPEKAAELLLAMDRKQAAGLLNNMDAGAAAAALAQMNAKDAAKLLSAMDADAAAAALEEMDSEKAAELLLAMDRKQAAGLLNKMGAKAAAAALEKMDTKDAARLLKSMDVGAAAAALNQMSAQKAGELLSAMDAKDAATLLASMEAHHAAAALAAMDTDKAAEALNMMDASKAAELLSLMEVDKAAELLAGMDVDKAAAALNQMSAERAAELLEAMDLDKAAELLGAMDVDQAARVLEEMSAEKAAELLQAMGVEKAAAVLGAMDVDRAAALLEEMSSSHAAEMLCAMSTDKAAELLSAMDVRAATAALEAMDSANAAEILANMQVDQAVTLLSAMEAEKAAKILCEMDVSAAADLLNTMDARKSAELLGRMAPDKAAELLVEMNTKHAAAALNNMQADQAASLLGRMPPDVAARVLAKMDPEKALQALNEMDLEQAAALLAAMDNKAAATLLAGMDMTKAALLLNEMSEKDAGDLLSSMASKDAARLLAHMDEAKAAALLQNMSAEAAGALLDELDVQEAARLLARLSTDHAAAVLASASAERAIALLETMDEGKRRELLNSMSGEKAAELLEKVMALDPAAALRLFEQMTFEQQMAALQNMSPEQARALLELMDPELATRLLRGMDPAAVGPILAQMDPEKAMQILEGMPDAYVGEVLASMPPEEAAILLNLMKARRAASVMDETVKVGLESASNIMHESLDRNEPFGCMVIADMDNAVLLLASMPQEDVLKYLKSLSLDQQAALLNSMEVKPAAFIVTAMDNEWQEEIIPLLSHDLQVQVRASKLLNVCKDMSNNALFKKWRVAANRYIRVEALKKKLAVLMKEMETALAETKNFNTPSKTLVLLLHALLALVSPQQMNDAGIPEDMVVPTNPQSLKTLWRALTKLIVVKKKRASVAKNANEIIATTVLMLERQVKLEMNKGRLPPFEAGYWAGGMESFSQIDSALVKRAFVPAKVLYMYMRSLTDLVQELHDCAT</sequence>
<feature type="domain" description="Magnesium transporter MgtE intracellular" evidence="2">
    <location>
        <begin position="1410"/>
        <end position="1513"/>
    </location>
</feature>
<feature type="domain" description="Magnesium transporter MgtE intracellular" evidence="2">
    <location>
        <begin position="790"/>
        <end position="894"/>
    </location>
</feature>
<keyword evidence="1" id="KW-0175">Coiled coil</keyword>
<dbReference type="EMBL" id="LGRX02005364">
    <property type="protein sequence ID" value="KAK3278597.1"/>
    <property type="molecule type" value="Genomic_DNA"/>
</dbReference>
<dbReference type="InterPro" id="IPR006669">
    <property type="entry name" value="MgtE_transporter"/>
</dbReference>
<reference evidence="3 4" key="1">
    <citation type="journal article" date="2015" name="Genome Biol. Evol.">
        <title>Comparative Genomics of a Bacterivorous Green Alga Reveals Evolutionary Causalities and Consequences of Phago-Mixotrophic Mode of Nutrition.</title>
        <authorList>
            <person name="Burns J.A."/>
            <person name="Paasch A."/>
            <person name="Narechania A."/>
            <person name="Kim E."/>
        </authorList>
    </citation>
    <scope>NUCLEOTIDE SEQUENCE [LARGE SCALE GENOMIC DNA]</scope>
    <source>
        <strain evidence="3 4">PLY_AMNH</strain>
    </source>
</reference>
<proteinExistence type="predicted"/>
<feature type="coiled-coil region" evidence="1">
    <location>
        <begin position="241"/>
        <end position="268"/>
    </location>
</feature>
<comment type="caution">
    <text evidence="3">The sequence shown here is derived from an EMBL/GenBank/DDBJ whole genome shotgun (WGS) entry which is preliminary data.</text>
</comment>
<feature type="domain" description="Magnesium transporter MgtE intracellular" evidence="2">
    <location>
        <begin position="1110"/>
        <end position="1199"/>
    </location>
</feature>
<dbReference type="GO" id="GO:0016020">
    <property type="term" value="C:membrane"/>
    <property type="evidence" value="ECO:0007669"/>
    <property type="project" value="InterPro"/>
</dbReference>
<dbReference type="SUPFAM" id="SSF158791">
    <property type="entry name" value="MgtE N-terminal domain-like"/>
    <property type="match status" value="9"/>
</dbReference>
<feature type="domain" description="Magnesium transporter MgtE intracellular" evidence="2">
    <location>
        <begin position="1785"/>
        <end position="1889"/>
    </location>
</feature>
<evidence type="ECO:0000259" key="2">
    <source>
        <dbReference type="SMART" id="SM00924"/>
    </source>
</evidence>
<dbReference type="Gene3D" id="1.25.60.10">
    <property type="entry name" value="MgtE N-terminal domain-like"/>
    <property type="match status" value="8"/>
</dbReference>
<feature type="domain" description="Magnesium transporter MgtE intracellular" evidence="2">
    <location>
        <begin position="1686"/>
        <end position="1784"/>
    </location>
</feature>
<protein>
    <recommendedName>
        <fullName evidence="2">Magnesium transporter MgtE intracellular domain-containing protein</fullName>
    </recommendedName>
</protein>
<evidence type="ECO:0000313" key="4">
    <source>
        <dbReference type="Proteomes" id="UP001190700"/>
    </source>
</evidence>
<dbReference type="InterPro" id="IPR006668">
    <property type="entry name" value="Mg_transptr_MgtE_intracell_dom"/>
</dbReference>
<dbReference type="PANTHER" id="PTHR43773:SF1">
    <property type="entry name" value="MAGNESIUM TRANSPORTER MGTE"/>
    <property type="match status" value="1"/>
</dbReference>
<feature type="domain" description="Magnesium transporter MgtE intracellular" evidence="2">
    <location>
        <begin position="1518"/>
        <end position="1600"/>
    </location>
</feature>
<dbReference type="GO" id="GO:0015095">
    <property type="term" value="F:magnesium ion transmembrane transporter activity"/>
    <property type="evidence" value="ECO:0007669"/>
    <property type="project" value="InterPro"/>
</dbReference>
<dbReference type="InterPro" id="IPR038076">
    <property type="entry name" value="MgtE_N_sf"/>
</dbReference>
<dbReference type="SMART" id="SM00924">
    <property type="entry name" value="MgtE_N"/>
    <property type="match status" value="9"/>
</dbReference>
<evidence type="ECO:0000256" key="1">
    <source>
        <dbReference type="SAM" id="Coils"/>
    </source>
</evidence>
<dbReference type="PANTHER" id="PTHR43773">
    <property type="entry name" value="MAGNESIUM TRANSPORTER MGTE"/>
    <property type="match status" value="1"/>
</dbReference>